<dbReference type="PANTHER" id="PTHR30336:SF4">
    <property type="entry name" value="ENVELOPE BIOGENESIS FACTOR ELYC"/>
    <property type="match status" value="1"/>
</dbReference>
<evidence type="ECO:0000259" key="1">
    <source>
        <dbReference type="Pfam" id="PF02698"/>
    </source>
</evidence>
<dbReference type="Pfam" id="PF02698">
    <property type="entry name" value="DUF218"/>
    <property type="match status" value="1"/>
</dbReference>
<dbReference type="Proteomes" id="UP001170624">
    <property type="component" value="Unassembled WGS sequence"/>
</dbReference>
<dbReference type="EMBL" id="JAUOPU010000003">
    <property type="protein sequence ID" value="MDO6541915.1"/>
    <property type="molecule type" value="Genomic_DNA"/>
</dbReference>
<dbReference type="PANTHER" id="PTHR30336">
    <property type="entry name" value="INNER MEMBRANE PROTEIN, PROBABLE PERMEASE"/>
    <property type="match status" value="1"/>
</dbReference>
<protein>
    <submittedName>
        <fullName evidence="2">YdcF family protein</fullName>
    </submittedName>
</protein>
<dbReference type="Gene3D" id="1.25.40.10">
    <property type="entry name" value="Tetratricopeptide repeat domain"/>
    <property type="match status" value="1"/>
</dbReference>
<dbReference type="InterPro" id="IPR003848">
    <property type="entry name" value="DUF218"/>
</dbReference>
<sequence>MITQLIKSSSLAYQSSNRTQYPFGGHIGTNLDAVSYYLEHAISLDTTRTDLLLTLANIYTFQEKIPKALHLYEDCVSQSSLQSDAIIPLTYLAVWHHYLDQHKKVTHYLQRLKEVSSPTAMQVEQLLSAIEQILAKPINYGTAINTKSELKTIQRESDSGAIIILGYKLNADGTIPPMLLQRLDAALTIIKAYPKIPIFVTGGLAQAGMTEACAMQQWLIDHAVSADRIILEDKATNTLDNASFTLAKLQQHNIQQAWLISASIHVHRSEIIFVSTQLHQRLTGHQPNNQPTFIHFDHYAARDGLSPNPLPVGKVRLDCYIDALRSFGLPAFCTAHITQA</sequence>
<evidence type="ECO:0000313" key="3">
    <source>
        <dbReference type="Proteomes" id="UP001170624"/>
    </source>
</evidence>
<dbReference type="SUPFAM" id="SSF48452">
    <property type="entry name" value="TPR-like"/>
    <property type="match status" value="1"/>
</dbReference>
<proteinExistence type="predicted"/>
<evidence type="ECO:0000313" key="2">
    <source>
        <dbReference type="EMBL" id="MDO6541915.1"/>
    </source>
</evidence>
<feature type="domain" description="DUF218" evidence="1">
    <location>
        <begin position="161"/>
        <end position="277"/>
    </location>
</feature>
<dbReference type="Gene3D" id="3.40.50.620">
    <property type="entry name" value="HUPs"/>
    <property type="match status" value="1"/>
</dbReference>
<dbReference type="InterPro" id="IPR011990">
    <property type="entry name" value="TPR-like_helical_dom_sf"/>
</dbReference>
<comment type="caution">
    <text evidence="2">The sequence shown here is derived from an EMBL/GenBank/DDBJ whole genome shotgun (WGS) entry which is preliminary data.</text>
</comment>
<dbReference type="CDD" id="cd06259">
    <property type="entry name" value="YdcF-like"/>
    <property type="match status" value="1"/>
</dbReference>
<organism evidence="2 3">
    <name type="scientific">Photobacterium sanguinicancri</name>
    <dbReference type="NCBI Taxonomy" id="875932"/>
    <lineage>
        <taxon>Bacteria</taxon>
        <taxon>Pseudomonadati</taxon>
        <taxon>Pseudomonadota</taxon>
        <taxon>Gammaproteobacteria</taxon>
        <taxon>Vibrionales</taxon>
        <taxon>Vibrionaceae</taxon>
        <taxon>Photobacterium</taxon>
    </lineage>
</organism>
<gene>
    <name evidence="2" type="ORF">Q4568_05200</name>
</gene>
<reference evidence="2" key="1">
    <citation type="submission" date="2023-07" db="EMBL/GenBank/DDBJ databases">
        <title>Genome content predicts the carbon catabolic preferences of heterotrophic bacteria.</title>
        <authorList>
            <person name="Gralka M."/>
        </authorList>
    </citation>
    <scope>NUCLEOTIDE SEQUENCE</scope>
    <source>
        <strain evidence="2">G2M05</strain>
    </source>
</reference>
<accession>A0AAW7Y5M7</accession>
<dbReference type="RefSeq" id="WP_303498578.1">
    <property type="nucleotide sequence ID" value="NZ_JAUOPU010000003.1"/>
</dbReference>
<dbReference type="InterPro" id="IPR051599">
    <property type="entry name" value="Cell_Envelope_Assoc"/>
</dbReference>
<dbReference type="GO" id="GO:0000270">
    <property type="term" value="P:peptidoglycan metabolic process"/>
    <property type="evidence" value="ECO:0007669"/>
    <property type="project" value="TreeGrafter"/>
</dbReference>
<dbReference type="AlphaFoldDB" id="A0AAW7Y5M7"/>
<dbReference type="GO" id="GO:0043164">
    <property type="term" value="P:Gram-negative-bacterium-type cell wall biogenesis"/>
    <property type="evidence" value="ECO:0007669"/>
    <property type="project" value="TreeGrafter"/>
</dbReference>
<dbReference type="InterPro" id="IPR014729">
    <property type="entry name" value="Rossmann-like_a/b/a_fold"/>
</dbReference>
<dbReference type="GO" id="GO:0005886">
    <property type="term" value="C:plasma membrane"/>
    <property type="evidence" value="ECO:0007669"/>
    <property type="project" value="TreeGrafter"/>
</dbReference>
<name>A0AAW7Y5M7_9GAMM</name>